<dbReference type="PANTHER" id="PTHR43830">
    <property type="entry name" value="PROTEIN PSP1"/>
    <property type="match status" value="1"/>
</dbReference>
<name>A0A9D1A429_9FIRM</name>
<reference evidence="2" key="1">
    <citation type="submission" date="2020-10" db="EMBL/GenBank/DDBJ databases">
        <authorList>
            <person name="Gilroy R."/>
        </authorList>
    </citation>
    <scope>NUCLEOTIDE SEQUENCE</scope>
    <source>
        <strain evidence="2">CHK180-2868</strain>
    </source>
</reference>
<evidence type="ECO:0000259" key="1">
    <source>
        <dbReference type="PROSITE" id="PS51411"/>
    </source>
</evidence>
<protein>
    <submittedName>
        <fullName evidence="2">Stage 0 sporulation family protein</fullName>
    </submittedName>
</protein>
<evidence type="ECO:0000313" key="2">
    <source>
        <dbReference type="EMBL" id="HIR05388.1"/>
    </source>
</evidence>
<dbReference type="PANTHER" id="PTHR43830:SF3">
    <property type="entry name" value="PROTEIN PSP1"/>
    <property type="match status" value="1"/>
</dbReference>
<dbReference type="AlphaFoldDB" id="A0A9D1A429"/>
<comment type="caution">
    <text evidence="2">The sequence shown here is derived from an EMBL/GenBank/DDBJ whole genome shotgun (WGS) entry which is preliminary data.</text>
</comment>
<gene>
    <name evidence="2" type="ORF">IAB28_05415</name>
</gene>
<dbReference type="EMBL" id="DVGC01000029">
    <property type="protein sequence ID" value="HIR05388.1"/>
    <property type="molecule type" value="Genomic_DNA"/>
</dbReference>
<sequence length="303" mass="34681">MTKVIGVRFRKAGKVYYFSPGDNEIKNGDHVIVETARGVEYGYVVLGTHEVEDKKVVQPLKPVIRMATPADEETEIKNKEKEKEAFQICLEKIKKHGLEMKLIDTEYTFDNNKVLFYFTADGRIDFRELVKDLASVFKTRIELRQIGVRDETKIRGGIGICGRPLCCSSYLSEFIPVSIKMAKEQNLSLNPSKISGVCGRLMCCLKYEEETYEDLNSKLPNIGDYVMTDDGLRGEVQSVSILRQLVKVIVTTNGDEKEIREYHVNQLKFRPRRKKEKSQVNDAELKQLEALEKKEGKSKLDDD</sequence>
<dbReference type="InterPro" id="IPR007557">
    <property type="entry name" value="PSP1_C"/>
</dbReference>
<reference evidence="2" key="2">
    <citation type="journal article" date="2021" name="PeerJ">
        <title>Extensive microbial diversity within the chicken gut microbiome revealed by metagenomics and culture.</title>
        <authorList>
            <person name="Gilroy R."/>
            <person name="Ravi A."/>
            <person name="Getino M."/>
            <person name="Pursley I."/>
            <person name="Horton D.L."/>
            <person name="Alikhan N.F."/>
            <person name="Baker D."/>
            <person name="Gharbi K."/>
            <person name="Hall N."/>
            <person name="Watson M."/>
            <person name="Adriaenssens E.M."/>
            <person name="Foster-Nyarko E."/>
            <person name="Jarju S."/>
            <person name="Secka A."/>
            <person name="Antonio M."/>
            <person name="Oren A."/>
            <person name="Chaudhuri R.R."/>
            <person name="La Ragione R."/>
            <person name="Hildebrand F."/>
            <person name="Pallen M.J."/>
        </authorList>
    </citation>
    <scope>NUCLEOTIDE SEQUENCE</scope>
    <source>
        <strain evidence="2">CHK180-2868</strain>
    </source>
</reference>
<dbReference type="NCBIfam" id="NF041131">
    <property type="entry name" value="RicT_YaaT_fam"/>
    <property type="match status" value="1"/>
</dbReference>
<feature type="domain" description="PSP1 C-terminal" evidence="1">
    <location>
        <begin position="61"/>
        <end position="146"/>
    </location>
</feature>
<organism evidence="2 3">
    <name type="scientific">Candidatus Copromonas faecavium</name>
    <name type="common">nom. illeg.</name>
    <dbReference type="NCBI Taxonomy" id="2840740"/>
    <lineage>
        <taxon>Bacteria</taxon>
        <taxon>Bacillati</taxon>
        <taxon>Bacillota</taxon>
        <taxon>Clostridia</taxon>
        <taxon>Lachnospirales</taxon>
        <taxon>Lachnospiraceae</taxon>
        <taxon>Candidatus Copromonas (nom. illeg.)</taxon>
    </lineage>
</organism>
<dbReference type="Proteomes" id="UP000824250">
    <property type="component" value="Unassembled WGS sequence"/>
</dbReference>
<proteinExistence type="predicted"/>
<dbReference type="InterPro" id="IPR047767">
    <property type="entry name" value="PSP1-like"/>
</dbReference>
<accession>A0A9D1A429</accession>
<evidence type="ECO:0000313" key="3">
    <source>
        <dbReference type="Proteomes" id="UP000824250"/>
    </source>
</evidence>
<dbReference type="PROSITE" id="PS51411">
    <property type="entry name" value="PSP1_C"/>
    <property type="match status" value="1"/>
</dbReference>
<dbReference type="GO" id="GO:0005737">
    <property type="term" value="C:cytoplasm"/>
    <property type="evidence" value="ECO:0007669"/>
    <property type="project" value="TreeGrafter"/>
</dbReference>
<dbReference type="Pfam" id="PF04468">
    <property type="entry name" value="PSP1"/>
    <property type="match status" value="1"/>
</dbReference>